<keyword evidence="2" id="KW-0812">Transmembrane</keyword>
<name>A0A976QT37_THEOR</name>
<keyword evidence="2" id="KW-0472">Membrane</keyword>
<reference evidence="3" key="1">
    <citation type="submission" date="2022-07" db="EMBL/GenBank/DDBJ databases">
        <title>Evaluation of T. orientalis genome assembly methods using nanopore sequencing and analysis of variation between genomes.</title>
        <authorList>
            <person name="Yam J."/>
            <person name="Micallef M.L."/>
            <person name="Liu M."/>
            <person name="Djordjevic S.P."/>
            <person name="Bogema D.R."/>
            <person name="Jenkins C."/>
        </authorList>
    </citation>
    <scope>NUCLEOTIDE SEQUENCE</scope>
    <source>
        <strain evidence="3">Goon Nure</strain>
    </source>
</reference>
<evidence type="ECO:0000313" key="3">
    <source>
        <dbReference type="EMBL" id="UKK00260.1"/>
    </source>
</evidence>
<sequence length="302" mass="33549">MNYTDSLSTDPADMAPNNTTRSEPRVIYRGDSGYNRQLATQIIELNATPYPDNRRAVSPLDPVSLNSINTESIGSINSTISPRSYDPESNSFINTDGRSSASRWFAQTASRISSNPGGQPTSNSNSHMSIMRNYPFLKESSFNLPTVLKKNYRRLFVVVLFAILILTGYFFSFKLIEALDKRVSTKFRAMPSGTQASLKNVVNSQDLKQVIDELRMEIQKLKETSYKNSVAINGLSNGLYKVPGSEDDSGSAKKTKFGKTNSTVNLSKTIHRQDLKSPKRRQENSDFVPGTIAYDASITLQS</sequence>
<dbReference type="AlphaFoldDB" id="A0A976QT37"/>
<gene>
    <name evidence="3" type="ORF">MACK_000330</name>
</gene>
<feature type="region of interest" description="Disordered" evidence="1">
    <location>
        <begin position="267"/>
        <end position="288"/>
    </location>
</feature>
<protein>
    <submittedName>
        <fullName evidence="3">Uncharacterized protein</fullName>
    </submittedName>
</protein>
<evidence type="ECO:0000256" key="2">
    <source>
        <dbReference type="SAM" id="Phobius"/>
    </source>
</evidence>
<organism evidence="3 4">
    <name type="scientific">Theileria orientalis</name>
    <dbReference type="NCBI Taxonomy" id="68886"/>
    <lineage>
        <taxon>Eukaryota</taxon>
        <taxon>Sar</taxon>
        <taxon>Alveolata</taxon>
        <taxon>Apicomplexa</taxon>
        <taxon>Aconoidasida</taxon>
        <taxon>Piroplasmida</taxon>
        <taxon>Theileriidae</taxon>
        <taxon>Theileria</taxon>
    </lineage>
</organism>
<dbReference type="EMBL" id="CP056069">
    <property type="protein sequence ID" value="UKK00260.1"/>
    <property type="molecule type" value="Genomic_DNA"/>
</dbReference>
<feature type="compositionally biased region" description="Basic and acidic residues" evidence="1">
    <location>
        <begin position="271"/>
        <end position="284"/>
    </location>
</feature>
<evidence type="ECO:0000256" key="1">
    <source>
        <dbReference type="SAM" id="MobiDB-lite"/>
    </source>
</evidence>
<feature type="region of interest" description="Disordered" evidence="1">
    <location>
        <begin position="1"/>
        <end position="25"/>
    </location>
</feature>
<feature type="transmembrane region" description="Helical" evidence="2">
    <location>
        <begin position="155"/>
        <end position="176"/>
    </location>
</feature>
<keyword evidence="2" id="KW-1133">Transmembrane helix</keyword>
<evidence type="ECO:0000313" key="4">
    <source>
        <dbReference type="Proteomes" id="UP000244811"/>
    </source>
</evidence>
<dbReference type="Proteomes" id="UP000244811">
    <property type="component" value="Chromosome 1"/>
</dbReference>
<accession>A0A976QT37</accession>
<proteinExistence type="predicted"/>